<protein>
    <submittedName>
        <fullName evidence="1">Uncharacterized protein</fullName>
    </submittedName>
</protein>
<accession>A0A3D9RY27</accession>
<organism evidence="1 2">
    <name type="scientific">Paenibacillus taihuensis</name>
    <dbReference type="NCBI Taxonomy" id="1156355"/>
    <lineage>
        <taxon>Bacteria</taxon>
        <taxon>Bacillati</taxon>
        <taxon>Bacillota</taxon>
        <taxon>Bacilli</taxon>
        <taxon>Bacillales</taxon>
        <taxon>Paenibacillaceae</taxon>
        <taxon>Paenibacillus</taxon>
    </lineage>
</organism>
<keyword evidence="2" id="KW-1185">Reference proteome</keyword>
<sequence length="112" mass="12871">MMYFTGLASVTSCGIVYDSRMYSCQRAISEQWFSSPKHIGNEVPILFLEEDTSVIYLDNNTEPVDICREIEFRLFEGGRLTEYYHALDCIKEARRGYIQAGLIITSKGNVQR</sequence>
<comment type="caution">
    <text evidence="1">The sequence shown here is derived from an EMBL/GenBank/DDBJ whole genome shotgun (WGS) entry which is preliminary data.</text>
</comment>
<dbReference type="AlphaFoldDB" id="A0A3D9RY27"/>
<name>A0A3D9RY27_9BACL</name>
<dbReference type="EMBL" id="QTTN01000018">
    <property type="protein sequence ID" value="REE81565.1"/>
    <property type="molecule type" value="Genomic_DNA"/>
</dbReference>
<gene>
    <name evidence="1" type="ORF">A8990_11891</name>
</gene>
<evidence type="ECO:0000313" key="2">
    <source>
        <dbReference type="Proteomes" id="UP000256304"/>
    </source>
</evidence>
<reference evidence="1 2" key="1">
    <citation type="submission" date="2018-08" db="EMBL/GenBank/DDBJ databases">
        <title>Genomic Encyclopedia of Type Strains, Phase III (KMG-III): the genomes of soil and plant-associated and newly described type strains.</title>
        <authorList>
            <person name="Whitman W."/>
        </authorList>
    </citation>
    <scope>NUCLEOTIDE SEQUENCE [LARGE SCALE GENOMIC DNA]</scope>
    <source>
        <strain evidence="1 2">CGMCC 1.10966</strain>
    </source>
</reference>
<evidence type="ECO:0000313" key="1">
    <source>
        <dbReference type="EMBL" id="REE81565.1"/>
    </source>
</evidence>
<dbReference type="Proteomes" id="UP000256304">
    <property type="component" value="Unassembled WGS sequence"/>
</dbReference>
<proteinExistence type="predicted"/>